<dbReference type="Gene3D" id="3.30.420.10">
    <property type="entry name" value="Ribonuclease H-like superfamily/Ribonuclease H"/>
    <property type="match status" value="1"/>
</dbReference>
<dbReference type="KEGG" id="prz:GZH47_31325"/>
<name>A0A6C0PCM1_9BACL</name>
<proteinExistence type="predicted"/>
<dbReference type="Proteomes" id="UP000479114">
    <property type="component" value="Chromosome"/>
</dbReference>
<gene>
    <name evidence="3" type="ORF">GZH47_31325</name>
</gene>
<accession>A0A6C0PCM1</accession>
<feature type="region of interest" description="Disordered" evidence="1">
    <location>
        <begin position="587"/>
        <end position="627"/>
    </location>
</feature>
<dbReference type="GO" id="GO:0003676">
    <property type="term" value="F:nucleic acid binding"/>
    <property type="evidence" value="ECO:0007669"/>
    <property type="project" value="InterPro"/>
</dbReference>
<dbReference type="InterPro" id="IPR012337">
    <property type="entry name" value="RNaseH-like_sf"/>
</dbReference>
<protein>
    <submittedName>
        <fullName evidence="3">Transposase family protein</fullName>
    </submittedName>
</protein>
<dbReference type="RefSeq" id="WP_162644994.1">
    <property type="nucleotide sequence ID" value="NZ_CP048286.1"/>
</dbReference>
<sequence>MARRKIIESEKYVPEDLDVKNWPIVLTDNLSDKDKATYLKRKKAVEMYLGNQPIKEIRYETGIDFESLRRLVLRCIDNRDENGVILGFRALIPNKKIKGYTRKSKENNSHSGRFTELLDTFPQLAELIEKHHFQTNKQQFSDPKMKAKYIHKKFLDECRAIGLTENQYPFTTETLAKRSLERYLHKLNNRHFSKAASRYGDAAATLATTTGIGREHNLSILRPLERVQFDGHRIDGMFSITFRTPEGDEITRVLERLWLLVILDVASRAVIGYHLSTNREFSGNDVVQCIRNAVVPREKRALTIPGLSYNERGGFPSDCIPEMQWALWDEMLYDNGKANLSNFVSDRLEQIIGCSTNAGPVAVPVRRGYIERFFGVLEECGYHRMINTTGSNPQDPRRSDAEKKAVKYSISFEHLEELTDVLISDYNGTVNEGINNFTPLEVLKQRIERGLIPRVMPEEQRAEVVFLSMKVPRKVNGNLKEGRRPFIHYEGVDYRNEVLSRSPDLIDTTLTILVNVDDLRVLQAFLPDGSEFGALTATGKWGIVPHSLKTRKEINRLRKRKLLFFTSEDNPIDCYHRYLESHAVNNRASRNKLAEERRRSQKSSTKEEDSKSSASLDEVLSEDDATRTRPITRINKNLKTITF</sequence>
<reference evidence="3 4" key="1">
    <citation type="submission" date="2020-02" db="EMBL/GenBank/DDBJ databases">
        <title>Paenibacillus sp. nov., isolated from rhizosphere soil of tomato.</title>
        <authorList>
            <person name="Weon H.-Y."/>
            <person name="Lee S.A."/>
        </authorList>
    </citation>
    <scope>NUCLEOTIDE SEQUENCE [LARGE SCALE GENOMIC DNA]</scope>
    <source>
        <strain evidence="3 4">14171R-81</strain>
    </source>
</reference>
<dbReference type="PROSITE" id="PS50994">
    <property type="entry name" value="INTEGRASE"/>
    <property type="match status" value="1"/>
</dbReference>
<feature type="domain" description="Integrase catalytic" evidence="2">
    <location>
        <begin position="219"/>
        <end position="447"/>
    </location>
</feature>
<dbReference type="SUPFAM" id="SSF53098">
    <property type="entry name" value="Ribonuclease H-like"/>
    <property type="match status" value="1"/>
</dbReference>
<organism evidence="3 4">
    <name type="scientific">Paenibacillus rhizovicinus</name>
    <dbReference type="NCBI Taxonomy" id="2704463"/>
    <lineage>
        <taxon>Bacteria</taxon>
        <taxon>Bacillati</taxon>
        <taxon>Bacillota</taxon>
        <taxon>Bacilli</taxon>
        <taxon>Bacillales</taxon>
        <taxon>Paenibacillaceae</taxon>
        <taxon>Paenibacillus</taxon>
    </lineage>
</organism>
<evidence type="ECO:0000259" key="2">
    <source>
        <dbReference type="PROSITE" id="PS50994"/>
    </source>
</evidence>
<evidence type="ECO:0000313" key="4">
    <source>
        <dbReference type="Proteomes" id="UP000479114"/>
    </source>
</evidence>
<dbReference type="GO" id="GO:0015074">
    <property type="term" value="P:DNA integration"/>
    <property type="evidence" value="ECO:0007669"/>
    <property type="project" value="InterPro"/>
</dbReference>
<evidence type="ECO:0000313" key="3">
    <source>
        <dbReference type="EMBL" id="QHW34842.1"/>
    </source>
</evidence>
<keyword evidence="4" id="KW-1185">Reference proteome</keyword>
<dbReference type="InterPro" id="IPR001584">
    <property type="entry name" value="Integrase_cat-core"/>
</dbReference>
<dbReference type="EMBL" id="CP048286">
    <property type="protein sequence ID" value="QHW34842.1"/>
    <property type="molecule type" value="Genomic_DNA"/>
</dbReference>
<dbReference type="InterPro" id="IPR036397">
    <property type="entry name" value="RNaseH_sf"/>
</dbReference>
<evidence type="ECO:0000256" key="1">
    <source>
        <dbReference type="SAM" id="MobiDB-lite"/>
    </source>
</evidence>
<feature type="compositionally biased region" description="Basic and acidic residues" evidence="1">
    <location>
        <begin position="592"/>
        <end position="611"/>
    </location>
</feature>
<dbReference type="AlphaFoldDB" id="A0A6C0PCM1"/>